<dbReference type="InterPro" id="IPR051828">
    <property type="entry name" value="HAD-like_hydrolase_domain"/>
</dbReference>
<dbReference type="InterPro" id="IPR036412">
    <property type="entry name" value="HAD-like_sf"/>
</dbReference>
<dbReference type="SFLD" id="SFLDG01129">
    <property type="entry name" value="C1.5:_HAD__Beta-PGM__Phosphata"/>
    <property type="match status" value="1"/>
</dbReference>
<dbReference type="Gene3D" id="3.40.50.1000">
    <property type="entry name" value="HAD superfamily/HAD-like"/>
    <property type="match status" value="1"/>
</dbReference>
<gene>
    <name evidence="1" type="ORF">SRS1_12913</name>
</gene>
<accession>A0A2N8UB14</accession>
<dbReference type="Gene3D" id="1.10.150.720">
    <property type="entry name" value="Haloacid dehalogenase-like hydrolase"/>
    <property type="match status" value="1"/>
</dbReference>
<organism evidence="1 2">
    <name type="scientific">Sporisorium reilianum f. sp. reilianum</name>
    <dbReference type="NCBI Taxonomy" id="72559"/>
    <lineage>
        <taxon>Eukaryota</taxon>
        <taxon>Fungi</taxon>
        <taxon>Dikarya</taxon>
        <taxon>Basidiomycota</taxon>
        <taxon>Ustilaginomycotina</taxon>
        <taxon>Ustilaginomycetes</taxon>
        <taxon>Ustilaginales</taxon>
        <taxon>Ustilaginaceae</taxon>
        <taxon>Sporisorium</taxon>
    </lineage>
</organism>
<dbReference type="GO" id="GO:0005634">
    <property type="term" value="C:nucleus"/>
    <property type="evidence" value="ECO:0007669"/>
    <property type="project" value="TreeGrafter"/>
</dbReference>
<name>A0A2N8UB14_9BASI</name>
<dbReference type="InterPro" id="IPR023214">
    <property type="entry name" value="HAD_sf"/>
</dbReference>
<dbReference type="SUPFAM" id="SSF56784">
    <property type="entry name" value="HAD-like"/>
    <property type="match status" value="1"/>
</dbReference>
<dbReference type="Pfam" id="PF00702">
    <property type="entry name" value="Hydrolase"/>
    <property type="match status" value="1"/>
</dbReference>
<protein>
    <recommendedName>
        <fullName evidence="3">Haloacid dehalogenase-like hydrolase</fullName>
    </recommendedName>
</protein>
<dbReference type="PANTHER" id="PTHR46191">
    <property type="match status" value="1"/>
</dbReference>
<evidence type="ECO:0000313" key="1">
    <source>
        <dbReference type="EMBL" id="SJX61929.1"/>
    </source>
</evidence>
<dbReference type="EMBL" id="LT795056">
    <property type="protein sequence ID" value="SJX61929.1"/>
    <property type="molecule type" value="Genomic_DNA"/>
</dbReference>
<reference evidence="1 2" key="1">
    <citation type="submission" date="2017-02" db="EMBL/GenBank/DDBJ databases">
        <authorList>
            <person name="Peterson S.W."/>
        </authorList>
    </citation>
    <scope>NUCLEOTIDE SEQUENCE [LARGE SCALE GENOMIC DNA]</scope>
    <source>
        <strain evidence="1 2">SRS1_H2-8</strain>
    </source>
</reference>
<dbReference type="SFLD" id="SFLDS00003">
    <property type="entry name" value="Haloacid_Dehalogenase"/>
    <property type="match status" value="1"/>
</dbReference>
<dbReference type="Proteomes" id="UP000239563">
    <property type="component" value="Chromosome III"/>
</dbReference>
<evidence type="ECO:0008006" key="3">
    <source>
        <dbReference type="Google" id="ProtNLM"/>
    </source>
</evidence>
<dbReference type="PANTHER" id="PTHR46191:SF2">
    <property type="entry name" value="HALOACID DEHALOGENASE-LIKE HYDROLASE DOMAIN-CONTAINING PROTEIN 3"/>
    <property type="match status" value="1"/>
</dbReference>
<dbReference type="InterPro" id="IPR044924">
    <property type="entry name" value="HAD-SF_hydro_IA_REG-2-like_cap"/>
</dbReference>
<sequence length="293" mass="33326">MRRFPTSAARIRLVLFDAFDTLVTPRSAPHLQYAAVARQHGFQVEDNAVKSAFKQAFRSTSLQHPNYGLETQIASPDEWWQLVIQRTFAPHLHTHITSEQYNSRIDSLSHQLVRRFGTNEAYHLFPDVIPALQRLAQLRFNSEQQSVSLALATNSDSRILSVLKSFGLDRFLQLDTHASSGRGPTLSYFEKCAKPDPRFFQAALRHNTSDTTRLKAANVLYVGDQLYEDFWGATDAGLQAAWLQRPTTLESNQPYQQVSQHRDSSHEQAYVKERTISSLSSVVDIVTQSHNQR</sequence>
<proteinExistence type="predicted"/>
<dbReference type="AlphaFoldDB" id="A0A2N8UB14"/>
<evidence type="ECO:0000313" key="2">
    <source>
        <dbReference type="Proteomes" id="UP000239563"/>
    </source>
</evidence>